<reference evidence="3 4" key="1">
    <citation type="submission" date="2018-10" db="EMBL/GenBank/DDBJ databases">
        <title>Genomic Encyclopedia of Archaeal and Bacterial Type Strains, Phase II (KMG-II): from individual species to whole genera.</title>
        <authorList>
            <person name="Goeker M."/>
        </authorList>
    </citation>
    <scope>NUCLEOTIDE SEQUENCE [LARGE SCALE GENOMIC DNA]</scope>
    <source>
        <strain evidence="3 4">DSM 29537</strain>
    </source>
</reference>
<name>A0A495M6M1_9FLAO</name>
<proteinExistence type="predicted"/>
<dbReference type="Gene3D" id="3.10.310.50">
    <property type="match status" value="1"/>
</dbReference>
<protein>
    <submittedName>
        <fullName evidence="3">TLP18.3/Psb32/MOLO-1 phosphatase superfamily protein</fullName>
    </submittedName>
</protein>
<feature type="signal peptide" evidence="1">
    <location>
        <begin position="1"/>
        <end position="19"/>
    </location>
</feature>
<feature type="domain" description="TPM" evidence="2">
    <location>
        <begin position="52"/>
        <end position="177"/>
    </location>
</feature>
<feature type="chain" id="PRO_5019758064" evidence="1">
    <location>
        <begin position="20"/>
        <end position="183"/>
    </location>
</feature>
<dbReference type="InterPro" id="IPR007621">
    <property type="entry name" value="TPM_dom"/>
</dbReference>
<dbReference type="OrthoDB" id="9810918at2"/>
<organism evidence="3 4">
    <name type="scientific">Flavobacterium endophyticum</name>
    <dbReference type="NCBI Taxonomy" id="1540163"/>
    <lineage>
        <taxon>Bacteria</taxon>
        <taxon>Pseudomonadati</taxon>
        <taxon>Bacteroidota</taxon>
        <taxon>Flavobacteriia</taxon>
        <taxon>Flavobacteriales</taxon>
        <taxon>Flavobacteriaceae</taxon>
        <taxon>Flavobacterium</taxon>
    </lineage>
</organism>
<dbReference type="RefSeq" id="WP_121376682.1">
    <property type="nucleotide sequence ID" value="NZ_RBLC01000003.1"/>
</dbReference>
<evidence type="ECO:0000256" key="1">
    <source>
        <dbReference type="SAM" id="SignalP"/>
    </source>
</evidence>
<accession>A0A495M6M1</accession>
<dbReference type="Proteomes" id="UP000277579">
    <property type="component" value="Unassembled WGS sequence"/>
</dbReference>
<evidence type="ECO:0000313" key="4">
    <source>
        <dbReference type="Proteomes" id="UP000277579"/>
    </source>
</evidence>
<dbReference type="Pfam" id="PF04536">
    <property type="entry name" value="TPM_phosphatase"/>
    <property type="match status" value="1"/>
</dbReference>
<evidence type="ECO:0000259" key="2">
    <source>
        <dbReference type="Pfam" id="PF04536"/>
    </source>
</evidence>
<dbReference type="PANTHER" id="PTHR30373">
    <property type="entry name" value="UPF0603 PROTEIN YGCG"/>
    <property type="match status" value="1"/>
</dbReference>
<keyword evidence="1" id="KW-0732">Signal</keyword>
<evidence type="ECO:0000313" key="3">
    <source>
        <dbReference type="EMBL" id="RKS21737.1"/>
    </source>
</evidence>
<dbReference type="PANTHER" id="PTHR30373:SF2">
    <property type="entry name" value="UPF0603 PROTEIN YGCG"/>
    <property type="match status" value="1"/>
</dbReference>
<dbReference type="AlphaFoldDB" id="A0A495M6M1"/>
<gene>
    <name evidence="3" type="ORF">CLV94_2372</name>
</gene>
<comment type="caution">
    <text evidence="3">The sequence shown here is derived from an EMBL/GenBank/DDBJ whole genome shotgun (WGS) entry which is preliminary data.</text>
</comment>
<sequence length="183" mass="21413">MIHKTLIITLFLVFTTTWSQVETADNDSQKTKNVELYREIFWNNPVNDKKWVTDYEKLYTDDQKAELNTIIDNFEKETSFEIAIVTIDTLKVSREKFEDLSLHIAKTWGVGKRYKDNGILIAISDGYRKMRIQNGNGIERILTDEETQLIVDNYFIPEFKKGSYFKGTLVGLKEIIRVLKSKM</sequence>
<keyword evidence="4" id="KW-1185">Reference proteome</keyword>
<dbReference type="EMBL" id="RBLC01000003">
    <property type="protein sequence ID" value="RKS21737.1"/>
    <property type="molecule type" value="Genomic_DNA"/>
</dbReference>